<organism evidence="2">
    <name type="scientific">Selenomonas sp</name>
    <dbReference type="NCBI Taxonomy" id="2053611"/>
    <lineage>
        <taxon>Bacteria</taxon>
        <taxon>Bacillati</taxon>
        <taxon>Bacillota</taxon>
        <taxon>Negativicutes</taxon>
        <taxon>Selenomonadales</taxon>
        <taxon>Selenomonadaceae</taxon>
        <taxon>Selenomonas</taxon>
    </lineage>
</organism>
<evidence type="ECO:0000313" key="2">
    <source>
        <dbReference type="PDB" id="8YEO"/>
    </source>
</evidence>
<proteinExistence type="evidence at protein level"/>
<evidence type="ECO:0007829" key="4">
    <source>
        <dbReference type="PDB" id="8YEO"/>
    </source>
</evidence>
<sequence length="255" mass="28669">MMKGYILLEKVNIENANAFNNIIVGIPAITSFLGFARALERKLNAKEIAIRINGVGLEFHEYELKGYKNKRGQYVTSCPLPGSIPGQNEKKLDAHIMNQAYIDLNMSFLLEVEGPHVDMSTCKSIKSTMETLRIAGGIIRNYKKIRLIDTLADIPYGYFLTLRQDNLNDAAGDDMLDKMIHALQQEDTLVPIAVGFKALSEVGHVEGQRDPEKDHCFVESIFSLGGFECSKILEDINSCLWRYKTEEGLYLCTII</sequence>
<accession>A0AAX7FM22</accession>
<dbReference type="InterPro" id="IPR013398">
    <property type="entry name" value="CRISPR-assoc_prot_Csy2"/>
</dbReference>
<dbReference type="PDB" id="8YH9">
    <property type="method" value="EM"/>
    <property type="resolution" value="3.35 A"/>
    <property type="chains" value="A=1-255"/>
</dbReference>
<dbReference type="PDB" id="8YDB">
    <property type="method" value="EM"/>
    <property type="resolution" value="3.40 A"/>
    <property type="chains" value="A=1-255"/>
</dbReference>
<evidence type="ECO:0007829" key="3">
    <source>
        <dbReference type="PDB" id="8YDB"/>
    </source>
</evidence>
<dbReference type="PDB" id="8YEO">
    <property type="method" value="EM"/>
    <property type="resolution" value="3.44 A"/>
    <property type="chains" value="A=1-255"/>
</dbReference>
<name>A0AAX7FM22_9FIRM</name>
<dbReference type="EMDB" id="EMD-39167"/>
<dbReference type="EMDB" id="EMD-39285"/>
<evidence type="ECO:0000313" key="1">
    <source>
        <dbReference type="PDB" id="8YDB"/>
    </source>
</evidence>
<keyword evidence="3 4" id="KW-0002">3D-structure</keyword>
<dbReference type="EMDB" id="EMD-39200"/>
<dbReference type="AlphaFoldDB" id="A0AAX7FM22"/>
<reference evidence="3 4" key="1">
    <citation type="journal article" date="2024" name="Cell">
        <title>Mechanisms for HNH-mediated target DNA cleavage in type I CRISPR-Cas systems.</title>
        <authorList>
            <person name="Zhang C."/>
            <person name="Chen F."/>
            <person name="Wang F."/>
            <person name="Xu H."/>
            <person name="Xue J."/>
            <person name="Li Z."/>
        </authorList>
    </citation>
    <scope>STRUCTURE BY ELECTRON MICROSCOPY (3.35 ANGSTROMS)</scope>
</reference>
<dbReference type="Pfam" id="PF09614">
    <property type="entry name" value="Cas_Csy2"/>
    <property type="match status" value="2"/>
</dbReference>
<protein>
    <submittedName>
        <fullName evidence="1 2">Cas5f</fullName>
    </submittedName>
</protein>
<dbReference type="SMR" id="A0AAX7FM22"/>